<feature type="chain" id="PRO_5034104649" evidence="4">
    <location>
        <begin position="19"/>
        <end position="54"/>
    </location>
</feature>
<dbReference type="InterPro" id="IPR002241">
    <property type="entry name" value="Glyco_hydro_27"/>
</dbReference>
<protein>
    <submittedName>
        <fullName evidence="5">Uncharacterized protein</fullName>
    </submittedName>
</protein>
<sequence length="54" mass="5694">MGSAVLSGLALALALALALPSVALENGLALTPPMGWLAWERFRCNVDCRADPRN</sequence>
<keyword evidence="6" id="KW-1185">Reference proteome</keyword>
<dbReference type="InterPro" id="IPR017853">
    <property type="entry name" value="GH"/>
</dbReference>
<dbReference type="Gene3D" id="3.20.20.70">
    <property type="entry name" value="Aldolase class I"/>
    <property type="match status" value="1"/>
</dbReference>
<dbReference type="InterPro" id="IPR013785">
    <property type="entry name" value="Aldolase_TIM"/>
</dbReference>
<evidence type="ECO:0000256" key="3">
    <source>
        <dbReference type="ARBA" id="ARBA00023295"/>
    </source>
</evidence>
<proteinExistence type="inferred from homology"/>
<dbReference type="GO" id="GO:0005975">
    <property type="term" value="P:carbohydrate metabolic process"/>
    <property type="evidence" value="ECO:0007669"/>
    <property type="project" value="InterPro"/>
</dbReference>
<dbReference type="SUPFAM" id="SSF51445">
    <property type="entry name" value="(Trans)glycosidases"/>
    <property type="match status" value="1"/>
</dbReference>
<dbReference type="GO" id="GO:0004553">
    <property type="term" value="F:hydrolase activity, hydrolyzing O-glycosyl compounds"/>
    <property type="evidence" value="ECO:0007669"/>
    <property type="project" value="InterPro"/>
</dbReference>
<feature type="signal peptide" evidence="4">
    <location>
        <begin position="1"/>
        <end position="18"/>
    </location>
</feature>
<keyword evidence="4" id="KW-0732">Signal</keyword>
<evidence type="ECO:0000256" key="2">
    <source>
        <dbReference type="ARBA" id="ARBA00022801"/>
    </source>
</evidence>
<keyword evidence="3" id="KW-0326">Glycosidase</keyword>
<keyword evidence="2" id="KW-0378">Hydrolase</keyword>
<dbReference type="Proteomes" id="UP000694552">
    <property type="component" value="Unplaced"/>
</dbReference>
<dbReference type="Ensembl" id="ENSOSUT00000015864.1">
    <property type="protein sequence ID" value="ENSOSUP00000015346.1"/>
    <property type="gene ID" value="ENSOSUG00000010952.1"/>
</dbReference>
<evidence type="ECO:0000313" key="6">
    <source>
        <dbReference type="Proteomes" id="UP000694552"/>
    </source>
</evidence>
<organism evidence="5 6">
    <name type="scientific">Otus sunia</name>
    <name type="common">Oriental scops-owl</name>
    <dbReference type="NCBI Taxonomy" id="257818"/>
    <lineage>
        <taxon>Eukaryota</taxon>
        <taxon>Metazoa</taxon>
        <taxon>Chordata</taxon>
        <taxon>Craniata</taxon>
        <taxon>Vertebrata</taxon>
        <taxon>Euteleostomi</taxon>
        <taxon>Archelosauria</taxon>
        <taxon>Archosauria</taxon>
        <taxon>Dinosauria</taxon>
        <taxon>Saurischia</taxon>
        <taxon>Theropoda</taxon>
        <taxon>Coelurosauria</taxon>
        <taxon>Aves</taxon>
        <taxon>Neognathae</taxon>
        <taxon>Neoaves</taxon>
        <taxon>Telluraves</taxon>
        <taxon>Strigiformes</taxon>
        <taxon>Strigidae</taxon>
        <taxon>Otus</taxon>
    </lineage>
</organism>
<evidence type="ECO:0000256" key="1">
    <source>
        <dbReference type="ARBA" id="ARBA00009743"/>
    </source>
</evidence>
<reference evidence="5" key="2">
    <citation type="submission" date="2025-09" db="UniProtKB">
        <authorList>
            <consortium name="Ensembl"/>
        </authorList>
    </citation>
    <scope>IDENTIFICATION</scope>
</reference>
<reference evidence="5" key="1">
    <citation type="submission" date="2025-08" db="UniProtKB">
        <authorList>
            <consortium name="Ensembl"/>
        </authorList>
    </citation>
    <scope>IDENTIFICATION</scope>
</reference>
<dbReference type="AlphaFoldDB" id="A0A8C8EC31"/>
<evidence type="ECO:0000313" key="5">
    <source>
        <dbReference type="Ensembl" id="ENSOSUP00000015346.1"/>
    </source>
</evidence>
<comment type="similarity">
    <text evidence="1">Belongs to the glycosyl hydrolase 27 family.</text>
</comment>
<name>A0A8C8EC31_9STRI</name>
<evidence type="ECO:0000256" key="4">
    <source>
        <dbReference type="SAM" id="SignalP"/>
    </source>
</evidence>
<accession>A0A8C8EC31</accession>
<dbReference type="Pfam" id="PF16499">
    <property type="entry name" value="Melibiase_2"/>
    <property type="match status" value="1"/>
</dbReference>